<feature type="binding site" evidence="16">
    <location>
        <position position="899"/>
    </location>
    <ligand>
        <name>chloride</name>
        <dbReference type="ChEBI" id="CHEBI:17996"/>
        <label>1</label>
    </ligand>
</feature>
<reference evidence="24" key="2">
    <citation type="submission" date="2021-01" db="UniProtKB">
        <authorList>
            <consortium name="EnsemblMetazoa"/>
        </authorList>
    </citation>
    <scope>IDENTIFICATION</scope>
</reference>
<dbReference type="GO" id="GO:0008241">
    <property type="term" value="F:peptidyl-dipeptidase activity"/>
    <property type="evidence" value="ECO:0007669"/>
    <property type="project" value="UniProtKB-EC"/>
</dbReference>
<feature type="binding site" evidence="17">
    <location>
        <position position="1058"/>
    </location>
    <ligand>
        <name>Zn(2+)</name>
        <dbReference type="ChEBI" id="CHEBI:29105"/>
        <label>1</label>
        <note>catalytic</note>
    </ligand>
</feature>
<dbReference type="CDD" id="cd06461">
    <property type="entry name" value="M2_ACE"/>
    <property type="match status" value="2"/>
</dbReference>
<evidence type="ECO:0000256" key="11">
    <source>
        <dbReference type="ARBA" id="ARBA00036868"/>
    </source>
</evidence>
<feature type="active site" description="Proton acceptor 2" evidence="15">
    <location>
        <position position="1059"/>
    </location>
</feature>
<comment type="caution">
    <text evidence="20">Lacks conserved residue(s) required for the propagation of feature annotation.</text>
</comment>
<feature type="active site" description="Proton donor 1" evidence="15">
    <location>
        <position position="547"/>
    </location>
</feature>
<evidence type="ECO:0000256" key="19">
    <source>
        <dbReference type="PIRSR" id="PIRSR601548-8"/>
    </source>
</evidence>
<dbReference type="PRINTS" id="PR00791">
    <property type="entry name" value="PEPDIPTASEA"/>
</dbReference>
<dbReference type="PANTHER" id="PTHR10514">
    <property type="entry name" value="ANGIOTENSIN-CONVERTING ENZYME"/>
    <property type="match status" value="1"/>
</dbReference>
<dbReference type="InterPro" id="IPR001548">
    <property type="entry name" value="Peptidase_M2"/>
</dbReference>
<dbReference type="FunCoup" id="A0A7M7PS63">
    <property type="interactions" value="544"/>
</dbReference>
<evidence type="ECO:0000256" key="13">
    <source>
        <dbReference type="PIRSR" id="PIRSR601548-1"/>
    </source>
</evidence>
<evidence type="ECO:0000256" key="9">
    <source>
        <dbReference type="ARBA" id="ARBA00023157"/>
    </source>
</evidence>
<keyword evidence="2 21" id="KW-0121">Carboxypeptidase</keyword>
<evidence type="ECO:0000256" key="5">
    <source>
        <dbReference type="ARBA" id="ARBA00022729"/>
    </source>
</evidence>
<dbReference type="InParanoid" id="A0A7M7PS63"/>
<keyword evidence="22" id="KW-0812">Transmembrane</keyword>
<dbReference type="Pfam" id="PF01401">
    <property type="entry name" value="Peptidase_M2"/>
    <property type="match status" value="2"/>
</dbReference>
<evidence type="ECO:0000256" key="14">
    <source>
        <dbReference type="PIRSR" id="PIRSR601548-10"/>
    </source>
</evidence>
<keyword evidence="8 21" id="KW-0482">Metalloprotease</keyword>
<feature type="disulfide bond" evidence="18">
    <location>
        <begin position="1213"/>
        <end position="1225"/>
    </location>
</feature>
<evidence type="ECO:0000256" key="7">
    <source>
        <dbReference type="ARBA" id="ARBA00022833"/>
    </source>
</evidence>
<dbReference type="EnsemblMetazoa" id="XM_031000076">
    <property type="protein sequence ID" value="XP_030855936"/>
    <property type="gene ID" value="LOC593501"/>
</dbReference>
<feature type="disulfide bond" evidence="18 20">
    <location>
        <begin position="1027"/>
        <end position="1045"/>
    </location>
</feature>
<evidence type="ECO:0000256" key="17">
    <source>
        <dbReference type="PIRSR" id="PIRSR601548-3"/>
    </source>
</evidence>
<evidence type="ECO:0000256" key="6">
    <source>
        <dbReference type="ARBA" id="ARBA00022801"/>
    </source>
</evidence>
<feature type="active site" description="Proton donor 2" evidence="15">
    <location>
        <position position="1188"/>
    </location>
</feature>
<evidence type="ECO:0000256" key="16">
    <source>
        <dbReference type="PIRSR" id="PIRSR601548-2"/>
    </source>
</evidence>
<keyword evidence="3 21" id="KW-0645">Protease</keyword>
<evidence type="ECO:0000256" key="23">
    <source>
        <dbReference type="SAM" id="SignalP"/>
    </source>
</evidence>
<evidence type="ECO:0000256" key="3">
    <source>
        <dbReference type="ARBA" id="ARBA00022670"/>
    </source>
</evidence>
<evidence type="ECO:0000313" key="25">
    <source>
        <dbReference type="Proteomes" id="UP000007110"/>
    </source>
</evidence>
<protein>
    <recommendedName>
        <fullName evidence="12 21">Angiotensin-converting enzyme</fullName>
        <ecNumber evidence="21">3.4.-.-</ecNumber>
    </recommendedName>
</protein>
<evidence type="ECO:0000256" key="18">
    <source>
        <dbReference type="PIRSR" id="PIRSR601548-4"/>
    </source>
</evidence>
<evidence type="ECO:0000256" key="4">
    <source>
        <dbReference type="ARBA" id="ARBA00022723"/>
    </source>
</evidence>
<keyword evidence="7 17" id="KW-0862">Zinc</keyword>
<dbReference type="GO" id="GO:0004180">
    <property type="term" value="F:carboxypeptidase activity"/>
    <property type="evidence" value="ECO:0007669"/>
    <property type="project" value="UniProtKB-KW"/>
</dbReference>
<dbReference type="PANTHER" id="PTHR10514:SF27">
    <property type="entry name" value="ANGIOTENSIN-CONVERTING ENZYME"/>
    <property type="match status" value="1"/>
</dbReference>
<feature type="binding site" evidence="17">
    <location>
        <position position="1086"/>
    </location>
    <ligand>
        <name>Zn(2+)</name>
        <dbReference type="ChEBI" id="CHEBI:29105"/>
        <label>1</label>
        <note>catalytic</note>
    </ligand>
</feature>
<evidence type="ECO:0000313" key="24">
    <source>
        <dbReference type="EnsemblMetazoa" id="XP_030855936"/>
    </source>
</evidence>
<feature type="active site" description="Proton acceptor 1" evidence="15">
    <location>
        <position position="418"/>
    </location>
</feature>
<keyword evidence="10 14" id="KW-0325">Glycoprotein</keyword>
<evidence type="ECO:0000256" key="10">
    <source>
        <dbReference type="ARBA" id="ARBA00023180"/>
    </source>
</evidence>
<feature type="disulfide bond" evidence="18">
    <location>
        <begin position="827"/>
        <end position="833"/>
    </location>
</feature>
<name>A0A7M7PS63_STRPU</name>
<evidence type="ECO:0000256" key="12">
    <source>
        <dbReference type="ARBA" id="ARBA00039858"/>
    </source>
</evidence>
<dbReference type="Gene3D" id="1.10.1370.30">
    <property type="match status" value="2"/>
</dbReference>
<dbReference type="EC" id="3.4.-.-" evidence="21"/>
<dbReference type="SUPFAM" id="SSF55486">
    <property type="entry name" value="Metalloproteases ('zincins'), catalytic domain"/>
    <property type="match status" value="2"/>
</dbReference>
<evidence type="ECO:0000256" key="20">
    <source>
        <dbReference type="PROSITE-ProRule" id="PRU01355"/>
    </source>
</evidence>
<evidence type="ECO:0000256" key="15">
    <source>
        <dbReference type="PIRSR" id="PIRSR601548-11"/>
    </source>
</evidence>
<comment type="similarity">
    <text evidence="1 20 21">Belongs to the peptidase M2 family.</text>
</comment>
<dbReference type="GO" id="GO:0005615">
    <property type="term" value="C:extracellular space"/>
    <property type="evidence" value="ECO:0000318"/>
    <property type="project" value="GO_Central"/>
</dbReference>
<feature type="binding site" evidence="17">
    <location>
        <position position="1062"/>
    </location>
    <ligand>
        <name>Zn(2+)</name>
        <dbReference type="ChEBI" id="CHEBI:29105"/>
        <label>1</label>
        <note>catalytic</note>
    </ligand>
</feature>
<feature type="glycosylation site" description="N-linked (GlcNAc...) (complex) asparagine" evidence="14">
    <location>
        <position position="765"/>
    </location>
</feature>
<evidence type="ECO:0000256" key="21">
    <source>
        <dbReference type="RuleBase" id="RU361144"/>
    </source>
</evidence>
<accession>A0A7M7PS63</accession>
<keyword evidence="6 21" id="KW-0378">Hydrolase</keyword>
<dbReference type="Proteomes" id="UP000007110">
    <property type="component" value="Unassembled WGS sequence"/>
</dbReference>
<feature type="binding site" evidence="19">
    <location>
        <position position="1086"/>
    </location>
    <ligand>
        <name>Zn(2+)</name>
        <dbReference type="ChEBI" id="CHEBI:29105"/>
        <label>2</label>
        <note>catalytic</note>
    </ligand>
</feature>
<feature type="signal peptide" evidence="23">
    <location>
        <begin position="1"/>
        <end position="23"/>
    </location>
</feature>
<feature type="active site" description="Proton acceptor 1" evidence="13">
    <location>
        <position position="1059"/>
    </location>
</feature>
<keyword evidence="25" id="KW-1185">Reference proteome</keyword>
<dbReference type="FunFam" id="1.10.1370.30:FF:000004">
    <property type="entry name" value="Angiotensin-converting enzyme"/>
    <property type="match status" value="2"/>
</dbReference>
<evidence type="ECO:0000256" key="8">
    <source>
        <dbReference type="ARBA" id="ARBA00023049"/>
    </source>
</evidence>
<feature type="active site" description="Proton donor 1" evidence="13">
    <location>
        <position position="1188"/>
    </location>
</feature>
<dbReference type="KEGG" id="spu:593501"/>
<dbReference type="RefSeq" id="XP_030855936.1">
    <property type="nucleotide sequence ID" value="XM_031000076.1"/>
</dbReference>
<proteinExistence type="inferred from homology"/>
<keyword evidence="5 23" id="KW-0732">Signal</keyword>
<keyword evidence="9 18" id="KW-1015">Disulfide bond</keyword>
<dbReference type="GO" id="GO:0006508">
    <property type="term" value="P:proteolysis"/>
    <property type="evidence" value="ECO:0007669"/>
    <property type="project" value="UniProtKB-KW"/>
</dbReference>
<sequence length="1327" mass="153985">MAEWKMITTLVAMVCAFVPMSYAYDVIDLTTIREMEAMFTDKLPRLACSDPSSDTCEYFNQTGKIRDPDLGKYWLDHCVNTAYVEVRYTNCLAVWNYETNITKENTEEMHRIQGVSGGLHATISRQTKMLDPTHLDERSQRIISFMNQGTYFSTTEDAFKEREVQDNMTTIFATGKVCRKREHAQRKKRSEQCLNMEPGLQHLMSESRDYDELLWAWKAWHDAVGPKIGKLYPTYVSLLNEASINGGYEDRGDLLRRRYEDPHFVEEIDDLWDAVKPMYLQIHAFVRRKLGEKYGTDKVNPTGPIPAHLLGNMWAQKWGQIFDLVTPYPGHGTVDVTEEMQKQNWTVSKMFHAANNFFTSLGWRSMPNAFWEKSMLERPRGRQVECHGSASDFYKNREVRIKMCTEITMEDLYTAHHEMGHCQYFLHYRHQQYEFREGANPGFHEAVGDTIALSVDTPSYLHQLGLLADDKVDEELQINYLMRVALDKISFLPFGLLIDKWRWKVFSGEIQPEDYNTAWWNMRRHYQGIESPIERTPTDFDPGAKYHIASGTPYIRYFVSFIIQFQFQKKLCEESQSTEPLHLCNIYNSKEAGQKFGSMLEMGASKPWQDAMEALTGQRRMDASAIIEYFQPLVKWLTEENEKNNEKIGWDYCPLSVSFHVDTIIHLVEEELIMMEFTTKIVFFGLIAMFSTSITMSMTMDESENDQESEGSNYNETQFEIFLEEMNQRAMVEYQNSIEKSWNYNSNITEYNKQQMIDNSLRLANFSKEMRDLALVFNATDFTDTNQRHFRKAVFIGNAALKNKSEIQEGATLVARMKGRFSTGQACKEDGTCYNLQPGLTRIMGYSRNYSELFWAWDAWRDAVGPANRQDFARYVVLKNKVAVANEEPNAAAYWQSSYEDEDFPRVAEELYQQIKPLFEQLHAYVRRKLYQVYGPKYINLKGPIPAHLVGNMWAQTWAGLFDLCEPFPNKTRVDVTQSMVEQNYTVIKMFELADEFFTSLGLIPVPTSLWNESMFERPTDGRKVNCHASAWDFYNQVDFRIKMCTEITMGHLLTIHHELGHIQYYMQYKEQHVQFRSGANPAFHEAVGDVMSLSVSTPRHLHTIGLLDELEEDDEADLNHLMKVALTKIAFLPFGYLMDQWRWSVFEGTTPSSKYNEDWWKLRLKYQGLIPPNKRTEDDFDPAAKYHISAGVPYIRYFISFLLQFQFHDALCKAAGHDGPLHRCDIYRSREAGTLLSNMLSKGSSQPWDEALEAVTGTKEINATALMTYFQPLIEYLSQENLKNGETLGWPEMYTPLDPSVGVGTMFSPTFILVLLPAALWILLHY</sequence>
<feature type="glycosylation site" description="N-linked (GlcNAc...) asparagine; partial" evidence="14">
    <location>
        <position position="1012"/>
    </location>
</feature>
<comment type="cofactor">
    <cofactor evidence="21">
        <name>Zn(2+)</name>
        <dbReference type="ChEBI" id="CHEBI:29105"/>
    </cofactor>
    <text evidence="21">Binds 2 Zn(2+) ions per subunit.</text>
</comment>
<dbReference type="PROSITE" id="PS52011">
    <property type="entry name" value="PEPTIDASE_M2"/>
    <property type="match status" value="2"/>
</dbReference>
<feature type="chain" id="PRO_5029719785" description="Angiotensin-converting enzyme" evidence="23">
    <location>
        <begin position="24"/>
        <end position="1327"/>
    </location>
</feature>
<keyword evidence="22" id="KW-1133">Transmembrane helix</keyword>
<keyword evidence="4 17" id="KW-0479">Metal-binding</keyword>
<dbReference type="OrthoDB" id="10029630at2759"/>
<feature type="glycosylation site" description="N-linked (GlcNAc...) asparagine" evidence="14">
    <location>
        <position position="747"/>
    </location>
</feature>
<evidence type="ECO:0000256" key="1">
    <source>
        <dbReference type="ARBA" id="ARBA00008139"/>
    </source>
</evidence>
<dbReference type="GO" id="GO:0008237">
    <property type="term" value="F:metallopeptidase activity"/>
    <property type="evidence" value="ECO:0000318"/>
    <property type="project" value="GO_Central"/>
</dbReference>
<dbReference type="GO" id="GO:0046872">
    <property type="term" value="F:metal ion binding"/>
    <property type="evidence" value="ECO:0007669"/>
    <property type="project" value="UniProtKB-KW"/>
</dbReference>
<evidence type="ECO:0000256" key="2">
    <source>
        <dbReference type="ARBA" id="ARBA00022645"/>
    </source>
</evidence>
<feature type="binding site" evidence="19">
    <location>
        <position position="1058"/>
    </location>
    <ligand>
        <name>Zn(2+)</name>
        <dbReference type="ChEBI" id="CHEBI:29105"/>
        <label>2</label>
        <note>catalytic</note>
    </ligand>
</feature>
<reference evidence="25" key="1">
    <citation type="submission" date="2015-02" db="EMBL/GenBank/DDBJ databases">
        <title>Genome sequencing for Strongylocentrotus purpuratus.</title>
        <authorList>
            <person name="Murali S."/>
            <person name="Liu Y."/>
            <person name="Vee V."/>
            <person name="English A."/>
            <person name="Wang M."/>
            <person name="Skinner E."/>
            <person name="Han Y."/>
            <person name="Muzny D.M."/>
            <person name="Worley K.C."/>
            <person name="Gibbs R.A."/>
        </authorList>
    </citation>
    <scope>NUCLEOTIDE SEQUENCE</scope>
</reference>
<feature type="transmembrane region" description="Helical" evidence="22">
    <location>
        <begin position="1302"/>
        <end position="1325"/>
    </location>
</feature>
<keyword evidence="22" id="KW-0472">Membrane</keyword>
<feature type="disulfide bond" evidence="20">
    <location>
        <begin position="386"/>
        <end position="404"/>
    </location>
</feature>
<feature type="binding site" evidence="19">
    <location>
        <position position="1062"/>
    </location>
    <ligand>
        <name>Zn(2+)</name>
        <dbReference type="ChEBI" id="CHEBI:29105"/>
        <label>2</label>
        <note>catalytic</note>
    </ligand>
</feature>
<dbReference type="OMA" id="GMPPEFW"/>
<comment type="catalytic activity">
    <reaction evidence="11">
        <text>Release of a C-terminal dipeptide, oligopeptide-|-Xaa-Yaa, when Xaa is not Pro, and Yaa is neither Asp nor Glu. Thus, conversion of angiotensin I to angiotensin II, with increase in vasoconstrictor activity, but no action on angiotensin II.</text>
        <dbReference type="EC" id="3.4.15.1"/>
    </reaction>
</comment>
<organism evidence="24 25">
    <name type="scientific">Strongylocentrotus purpuratus</name>
    <name type="common">Purple sea urchin</name>
    <dbReference type="NCBI Taxonomy" id="7668"/>
    <lineage>
        <taxon>Eukaryota</taxon>
        <taxon>Metazoa</taxon>
        <taxon>Echinodermata</taxon>
        <taxon>Eleutherozoa</taxon>
        <taxon>Echinozoa</taxon>
        <taxon>Echinoidea</taxon>
        <taxon>Euechinoidea</taxon>
        <taxon>Echinacea</taxon>
        <taxon>Camarodonta</taxon>
        <taxon>Echinidea</taxon>
        <taxon>Strongylocentrotidae</taxon>
        <taxon>Strongylocentrotus</taxon>
    </lineage>
</organism>
<evidence type="ECO:0000256" key="22">
    <source>
        <dbReference type="SAM" id="Phobius"/>
    </source>
</evidence>
<feature type="binding site" evidence="16">
    <location>
        <position position="1197"/>
    </location>
    <ligand>
        <name>chloride</name>
        <dbReference type="ChEBI" id="CHEBI:17996"/>
        <label>1</label>
    </ligand>
</feature>
<dbReference type="GeneID" id="593501"/>
<dbReference type="GO" id="GO:0005886">
    <property type="term" value="C:plasma membrane"/>
    <property type="evidence" value="ECO:0000318"/>
    <property type="project" value="GO_Central"/>
</dbReference>